<reference evidence="2 3" key="2">
    <citation type="submission" date="2020-07" db="EMBL/GenBank/DDBJ databases">
        <title>Genome assembly of wild tea tree DASZ reveals pedigree and selection history of tea varieties.</title>
        <authorList>
            <person name="Zhang W."/>
        </authorList>
    </citation>
    <scope>NUCLEOTIDE SEQUENCE [LARGE SCALE GENOMIC DNA]</scope>
    <source>
        <strain evidence="3">cv. G240</strain>
        <tissue evidence="2">Leaf</tissue>
    </source>
</reference>
<accession>A0A7J7H5M5</accession>
<evidence type="ECO:0000256" key="1">
    <source>
        <dbReference type="SAM" id="MobiDB-lite"/>
    </source>
</evidence>
<organism evidence="2 3">
    <name type="scientific">Camellia sinensis</name>
    <name type="common">Tea plant</name>
    <name type="synonym">Thea sinensis</name>
    <dbReference type="NCBI Taxonomy" id="4442"/>
    <lineage>
        <taxon>Eukaryota</taxon>
        <taxon>Viridiplantae</taxon>
        <taxon>Streptophyta</taxon>
        <taxon>Embryophyta</taxon>
        <taxon>Tracheophyta</taxon>
        <taxon>Spermatophyta</taxon>
        <taxon>Magnoliopsida</taxon>
        <taxon>eudicotyledons</taxon>
        <taxon>Gunneridae</taxon>
        <taxon>Pentapetalae</taxon>
        <taxon>asterids</taxon>
        <taxon>Ericales</taxon>
        <taxon>Theaceae</taxon>
        <taxon>Camellia</taxon>
    </lineage>
</organism>
<proteinExistence type="predicted"/>
<feature type="region of interest" description="Disordered" evidence="1">
    <location>
        <begin position="16"/>
        <end position="44"/>
    </location>
</feature>
<protein>
    <submittedName>
        <fullName evidence="2">Uncharacterized protein</fullName>
    </submittedName>
</protein>
<dbReference type="EMBL" id="JACBKZ010000006">
    <property type="protein sequence ID" value="KAF5947825.1"/>
    <property type="molecule type" value="Genomic_DNA"/>
</dbReference>
<name>A0A7J7H5M5_CAMSI</name>
<evidence type="ECO:0000313" key="2">
    <source>
        <dbReference type="EMBL" id="KAF5947825.1"/>
    </source>
</evidence>
<evidence type="ECO:0000313" key="3">
    <source>
        <dbReference type="Proteomes" id="UP000593564"/>
    </source>
</evidence>
<dbReference type="AlphaFoldDB" id="A0A7J7H5M5"/>
<gene>
    <name evidence="2" type="ORF">HYC85_013782</name>
</gene>
<reference evidence="3" key="1">
    <citation type="journal article" date="2020" name="Nat. Commun.">
        <title>Genome assembly of wild tea tree DASZ reveals pedigree and selection history of tea varieties.</title>
        <authorList>
            <person name="Zhang W."/>
            <person name="Zhang Y."/>
            <person name="Qiu H."/>
            <person name="Guo Y."/>
            <person name="Wan H."/>
            <person name="Zhang X."/>
            <person name="Scossa F."/>
            <person name="Alseekh S."/>
            <person name="Zhang Q."/>
            <person name="Wang P."/>
            <person name="Xu L."/>
            <person name="Schmidt M.H."/>
            <person name="Jia X."/>
            <person name="Li D."/>
            <person name="Zhu A."/>
            <person name="Guo F."/>
            <person name="Chen W."/>
            <person name="Ni D."/>
            <person name="Usadel B."/>
            <person name="Fernie A.R."/>
            <person name="Wen W."/>
        </authorList>
    </citation>
    <scope>NUCLEOTIDE SEQUENCE [LARGE SCALE GENOMIC DNA]</scope>
    <source>
        <strain evidence="3">cv. G240</strain>
    </source>
</reference>
<feature type="compositionally biased region" description="Basic and acidic residues" evidence="1">
    <location>
        <begin position="16"/>
        <end position="31"/>
    </location>
</feature>
<sequence length="107" mass="12120">MLGGAVSIISTAREDWSPVVDSSDKNEEETPKISVRIKGRSDDDTLNSFQRSQADWIRQYVEQQEEVPRILWQNSPHSLSACTRSYKPASQVFSVGCPKNNMTKVEF</sequence>
<comment type="caution">
    <text evidence="2">The sequence shown here is derived from an EMBL/GenBank/DDBJ whole genome shotgun (WGS) entry which is preliminary data.</text>
</comment>
<keyword evidence="3" id="KW-1185">Reference proteome</keyword>
<dbReference type="Proteomes" id="UP000593564">
    <property type="component" value="Unassembled WGS sequence"/>
</dbReference>